<gene>
    <name evidence="1" type="ORF">O181_091920</name>
</gene>
<reference evidence="1" key="1">
    <citation type="submission" date="2021-03" db="EMBL/GenBank/DDBJ databases">
        <title>Draft genome sequence of rust myrtle Austropuccinia psidii MF-1, a brazilian biotype.</title>
        <authorList>
            <person name="Quecine M.C."/>
            <person name="Pachon D.M.R."/>
            <person name="Bonatelli M.L."/>
            <person name="Correr F.H."/>
            <person name="Franceschini L.M."/>
            <person name="Leite T.F."/>
            <person name="Margarido G.R.A."/>
            <person name="Almeida C.A."/>
            <person name="Ferrarezi J.A."/>
            <person name="Labate C.A."/>
        </authorList>
    </citation>
    <scope>NUCLEOTIDE SEQUENCE</scope>
    <source>
        <strain evidence="1">MF-1</strain>
    </source>
</reference>
<protein>
    <submittedName>
        <fullName evidence="1">Uncharacterized protein</fullName>
    </submittedName>
</protein>
<evidence type="ECO:0000313" key="1">
    <source>
        <dbReference type="EMBL" id="MBW0552205.1"/>
    </source>
</evidence>
<name>A0A9Q3IYP6_9BASI</name>
<dbReference type="AlphaFoldDB" id="A0A9Q3IYP6"/>
<sequence>MSSKLTELTQSSPSVPLPSVLCGSGIFSWLGPPWSMTSLGHFDPSQTYDGYKAVEFLVPACTDCLKKVRKCFQHYNPRSSNFHHCFVWKKPCQRPGAPLSGVMWYLWSKKYGPFGKEFPAPEDPTPDVTGSRKRGVARWTNVGGRSIYSSS</sequence>
<evidence type="ECO:0000313" key="2">
    <source>
        <dbReference type="Proteomes" id="UP000765509"/>
    </source>
</evidence>
<organism evidence="1 2">
    <name type="scientific">Austropuccinia psidii MF-1</name>
    <dbReference type="NCBI Taxonomy" id="1389203"/>
    <lineage>
        <taxon>Eukaryota</taxon>
        <taxon>Fungi</taxon>
        <taxon>Dikarya</taxon>
        <taxon>Basidiomycota</taxon>
        <taxon>Pucciniomycotina</taxon>
        <taxon>Pucciniomycetes</taxon>
        <taxon>Pucciniales</taxon>
        <taxon>Sphaerophragmiaceae</taxon>
        <taxon>Austropuccinia</taxon>
    </lineage>
</organism>
<keyword evidence="2" id="KW-1185">Reference proteome</keyword>
<dbReference type="EMBL" id="AVOT02058299">
    <property type="protein sequence ID" value="MBW0552205.1"/>
    <property type="molecule type" value="Genomic_DNA"/>
</dbReference>
<accession>A0A9Q3IYP6</accession>
<dbReference type="Proteomes" id="UP000765509">
    <property type="component" value="Unassembled WGS sequence"/>
</dbReference>
<proteinExistence type="predicted"/>
<comment type="caution">
    <text evidence="1">The sequence shown here is derived from an EMBL/GenBank/DDBJ whole genome shotgun (WGS) entry which is preliminary data.</text>
</comment>